<evidence type="ECO:0000256" key="1">
    <source>
        <dbReference type="ARBA" id="ARBA00004167"/>
    </source>
</evidence>
<evidence type="ECO:0000256" key="3">
    <source>
        <dbReference type="SAM" id="MobiDB-lite"/>
    </source>
</evidence>
<protein>
    <recommendedName>
        <fullName evidence="5">Wall-associated receptor kinase galacturonan-binding domain-containing protein</fullName>
    </recommendedName>
</protein>
<organism evidence="6 7">
    <name type="scientific">Escallonia rubra</name>
    <dbReference type="NCBI Taxonomy" id="112253"/>
    <lineage>
        <taxon>Eukaryota</taxon>
        <taxon>Viridiplantae</taxon>
        <taxon>Streptophyta</taxon>
        <taxon>Embryophyta</taxon>
        <taxon>Tracheophyta</taxon>
        <taxon>Spermatophyta</taxon>
        <taxon>Magnoliopsida</taxon>
        <taxon>eudicotyledons</taxon>
        <taxon>Gunneridae</taxon>
        <taxon>Pentapetalae</taxon>
        <taxon>asterids</taxon>
        <taxon>campanulids</taxon>
        <taxon>Escalloniales</taxon>
        <taxon>Escalloniaceae</taxon>
        <taxon>Escallonia</taxon>
    </lineage>
</organism>
<feature type="chain" id="PRO_5041696523" description="Wall-associated receptor kinase galacturonan-binding domain-containing protein" evidence="4">
    <location>
        <begin position="28"/>
        <end position="134"/>
    </location>
</feature>
<evidence type="ECO:0000256" key="4">
    <source>
        <dbReference type="SAM" id="SignalP"/>
    </source>
</evidence>
<dbReference type="InterPro" id="IPR025287">
    <property type="entry name" value="WAK_GUB"/>
</dbReference>
<reference evidence="6" key="1">
    <citation type="submission" date="2022-12" db="EMBL/GenBank/DDBJ databases">
        <title>Draft genome assemblies for two species of Escallonia (Escalloniales).</title>
        <authorList>
            <person name="Chanderbali A."/>
            <person name="Dervinis C."/>
            <person name="Anghel I."/>
            <person name="Soltis D."/>
            <person name="Soltis P."/>
            <person name="Zapata F."/>
        </authorList>
    </citation>
    <scope>NUCLEOTIDE SEQUENCE</scope>
    <source>
        <strain evidence="6">UCBG92.1500</strain>
        <tissue evidence="6">Leaf</tissue>
    </source>
</reference>
<comment type="subcellular location">
    <subcellularLocation>
        <location evidence="1">Membrane</location>
        <topology evidence="1">Single-pass membrane protein</topology>
    </subcellularLocation>
</comment>
<dbReference type="Proteomes" id="UP001187471">
    <property type="component" value="Unassembled WGS sequence"/>
</dbReference>
<dbReference type="PANTHER" id="PTHR33138">
    <property type="entry name" value="OS01G0690200 PROTEIN"/>
    <property type="match status" value="1"/>
</dbReference>
<feature type="domain" description="Wall-associated receptor kinase galacturonan-binding" evidence="5">
    <location>
        <begin position="41"/>
        <end position="101"/>
    </location>
</feature>
<dbReference type="Pfam" id="PF13947">
    <property type="entry name" value="GUB_WAK_bind"/>
    <property type="match status" value="1"/>
</dbReference>
<accession>A0AA88RJL3</accession>
<comment type="caution">
    <text evidence="6">The sequence shown here is derived from an EMBL/GenBank/DDBJ whole genome shotgun (WGS) entry which is preliminary data.</text>
</comment>
<feature type="signal peptide" evidence="4">
    <location>
        <begin position="1"/>
        <end position="27"/>
    </location>
</feature>
<evidence type="ECO:0000313" key="6">
    <source>
        <dbReference type="EMBL" id="KAK2986784.1"/>
    </source>
</evidence>
<name>A0AA88RJL3_9ASTE</name>
<proteinExistence type="predicted"/>
<dbReference type="GO" id="GO:0016020">
    <property type="term" value="C:membrane"/>
    <property type="evidence" value="ECO:0007669"/>
    <property type="project" value="UniProtKB-SubCell"/>
</dbReference>
<evidence type="ECO:0000313" key="7">
    <source>
        <dbReference type="Proteomes" id="UP001187471"/>
    </source>
</evidence>
<feature type="region of interest" description="Disordered" evidence="3">
    <location>
        <begin position="110"/>
        <end position="134"/>
    </location>
</feature>
<evidence type="ECO:0000256" key="2">
    <source>
        <dbReference type="ARBA" id="ARBA00022729"/>
    </source>
</evidence>
<keyword evidence="7" id="KW-1185">Reference proteome</keyword>
<dbReference type="EMBL" id="JAVXUO010001034">
    <property type="protein sequence ID" value="KAK2986784.1"/>
    <property type="molecule type" value="Genomic_DNA"/>
</dbReference>
<gene>
    <name evidence="6" type="ORF">RJ640_011009</name>
</gene>
<dbReference type="AlphaFoldDB" id="A0AA88RJL3"/>
<sequence length="134" mass="14271">MPRSPTAVAALLLLLTIFAGHLPTSSSQDTTAFSNWNATFSCGPIQNITYPFTGGARPSYCGLPDFHLTCDGDNYPELTANSLTYGVLTIDQTRQSLTLVRLDLYGCTTPPARGNSTTPPSTRPSSATAARIRS</sequence>
<dbReference type="GO" id="GO:0030247">
    <property type="term" value="F:polysaccharide binding"/>
    <property type="evidence" value="ECO:0007669"/>
    <property type="project" value="InterPro"/>
</dbReference>
<dbReference type="PANTHER" id="PTHR33138:SF90">
    <property type="entry name" value="WALL-ASSOCIATED RECEPTOR KINASE GALACTURONAN-BINDING DOMAIN-CONTAINING PROTEIN"/>
    <property type="match status" value="1"/>
</dbReference>
<keyword evidence="2 4" id="KW-0732">Signal</keyword>
<feature type="compositionally biased region" description="Low complexity" evidence="3">
    <location>
        <begin position="116"/>
        <end position="134"/>
    </location>
</feature>
<evidence type="ECO:0000259" key="5">
    <source>
        <dbReference type="Pfam" id="PF13947"/>
    </source>
</evidence>